<reference evidence="1 2" key="1">
    <citation type="submission" date="2024-01" db="EMBL/GenBank/DDBJ databases">
        <title>The genomes of 5 underutilized Papilionoideae crops provide insights into root nodulation and disease resistanc.</title>
        <authorList>
            <person name="Jiang F."/>
        </authorList>
    </citation>
    <scope>NUCLEOTIDE SEQUENCE [LARGE SCALE GENOMIC DNA]</scope>
    <source>
        <strain evidence="1">LVBAO_FW01</strain>
        <tissue evidence="1">Leaves</tissue>
    </source>
</reference>
<comment type="caution">
    <text evidence="1">The sequence shown here is derived from an EMBL/GenBank/DDBJ whole genome shotgun (WGS) entry which is preliminary data.</text>
</comment>
<name>A0AAN9MZ53_CANGL</name>
<gene>
    <name evidence="1" type="ORF">VNO77_05883</name>
</gene>
<keyword evidence="2" id="KW-1185">Reference proteome</keyword>
<protein>
    <submittedName>
        <fullName evidence="1">Uncharacterized protein</fullName>
    </submittedName>
</protein>
<organism evidence="1 2">
    <name type="scientific">Canavalia gladiata</name>
    <name type="common">Sword bean</name>
    <name type="synonym">Dolichos gladiatus</name>
    <dbReference type="NCBI Taxonomy" id="3824"/>
    <lineage>
        <taxon>Eukaryota</taxon>
        <taxon>Viridiplantae</taxon>
        <taxon>Streptophyta</taxon>
        <taxon>Embryophyta</taxon>
        <taxon>Tracheophyta</taxon>
        <taxon>Spermatophyta</taxon>
        <taxon>Magnoliopsida</taxon>
        <taxon>eudicotyledons</taxon>
        <taxon>Gunneridae</taxon>
        <taxon>Pentapetalae</taxon>
        <taxon>rosids</taxon>
        <taxon>fabids</taxon>
        <taxon>Fabales</taxon>
        <taxon>Fabaceae</taxon>
        <taxon>Papilionoideae</taxon>
        <taxon>50 kb inversion clade</taxon>
        <taxon>NPAAA clade</taxon>
        <taxon>indigoferoid/millettioid clade</taxon>
        <taxon>Phaseoleae</taxon>
        <taxon>Canavalia</taxon>
    </lineage>
</organism>
<dbReference type="AlphaFoldDB" id="A0AAN9MZ53"/>
<evidence type="ECO:0000313" key="1">
    <source>
        <dbReference type="EMBL" id="KAK7363730.1"/>
    </source>
</evidence>
<sequence>MLFFNKEYLPIPVILKFFPRIHLRLQGNQDSNDQLQQRLLMLEYFYSTLCTLICGHYKIKGERLCVLVSPLRSLSSNN</sequence>
<dbReference type="EMBL" id="JAYMYQ010000001">
    <property type="protein sequence ID" value="KAK7363730.1"/>
    <property type="molecule type" value="Genomic_DNA"/>
</dbReference>
<accession>A0AAN9MZ53</accession>
<dbReference type="Proteomes" id="UP001367508">
    <property type="component" value="Unassembled WGS sequence"/>
</dbReference>
<evidence type="ECO:0000313" key="2">
    <source>
        <dbReference type="Proteomes" id="UP001367508"/>
    </source>
</evidence>
<proteinExistence type="predicted"/>